<dbReference type="Proteomes" id="UP000092714">
    <property type="component" value="Unassembled WGS sequence"/>
</dbReference>
<evidence type="ECO:0000313" key="1">
    <source>
        <dbReference type="EMBL" id="OBY11917.1"/>
    </source>
</evidence>
<protein>
    <submittedName>
        <fullName evidence="1">Uncharacterized protein</fullName>
    </submittedName>
</protein>
<evidence type="ECO:0000313" key="2">
    <source>
        <dbReference type="Proteomes" id="UP000092714"/>
    </source>
</evidence>
<dbReference type="EMBL" id="MAPZ01000010">
    <property type="protein sequence ID" value="OBY11917.1"/>
    <property type="molecule type" value="Genomic_DNA"/>
</dbReference>
<accession>A0A1B8RSY0</accession>
<keyword evidence="2" id="KW-1185">Reference proteome</keyword>
<gene>
    <name evidence="1" type="ORF">CP373A1_03055</name>
</gene>
<dbReference type="AlphaFoldDB" id="A0A1B8RSY0"/>
<proteinExistence type="predicted"/>
<sequence length="86" mass="9934">MGSSLLKGCEIMNIQSKINKLLMALRLKGIYLRINTEQFPSDDMDRMITKYIVYETHPRQGQVFYSKLNILEYLVKLYKEVGGADG</sequence>
<reference evidence="1 2" key="1">
    <citation type="submission" date="2016-06" db="EMBL/GenBank/DDBJ databases">
        <authorList>
            <person name="Kjaerup R.B."/>
            <person name="Dalgaard T.S."/>
            <person name="Juul-Madsen H.R."/>
        </authorList>
    </citation>
    <scope>NUCLEOTIDE SEQUENCE [LARGE SCALE GENOMIC DNA]</scope>
    <source>
        <strain evidence="1 2">373-A1</strain>
    </source>
</reference>
<name>A0A1B8RSY0_9CLOT</name>
<comment type="caution">
    <text evidence="1">The sequence shown here is derived from an EMBL/GenBank/DDBJ whole genome shotgun (WGS) entry which is preliminary data.</text>
</comment>
<organism evidence="1 2">
    <name type="scientific">Clostridium paraputrificum</name>
    <dbReference type="NCBI Taxonomy" id="29363"/>
    <lineage>
        <taxon>Bacteria</taxon>
        <taxon>Bacillati</taxon>
        <taxon>Bacillota</taxon>
        <taxon>Clostridia</taxon>
        <taxon>Eubacteriales</taxon>
        <taxon>Clostridiaceae</taxon>
        <taxon>Clostridium</taxon>
    </lineage>
</organism>